<name>A0A4Y2KUS4_ARAVE</name>
<protein>
    <submittedName>
        <fullName evidence="2">Uncharacterized protein</fullName>
    </submittedName>
</protein>
<comment type="caution">
    <text evidence="2">The sequence shown here is derived from an EMBL/GenBank/DDBJ whole genome shotgun (WGS) entry which is preliminary data.</text>
</comment>
<gene>
    <name evidence="2" type="ORF">AVEN_132102_1</name>
</gene>
<feature type="compositionally biased region" description="Basic residues" evidence="1">
    <location>
        <begin position="35"/>
        <end position="46"/>
    </location>
</feature>
<accession>A0A4Y2KUS4</accession>
<evidence type="ECO:0000313" key="2">
    <source>
        <dbReference type="EMBL" id="GBN05116.1"/>
    </source>
</evidence>
<sequence length="115" mass="13746">MMSKLPRENLILNQVEDPMTVHQTLMNVQTVSSSLHKRRKRGKKAKKDASQDDNNEQLDHTCDADVLCKECAENYYKTKRKCDWLRCIMSQIWLHEDCTIFRHFLCRLRSKKQVY</sequence>
<keyword evidence="3" id="KW-1185">Reference proteome</keyword>
<organism evidence="2 3">
    <name type="scientific">Araneus ventricosus</name>
    <name type="common">Orbweaver spider</name>
    <name type="synonym">Epeira ventricosa</name>
    <dbReference type="NCBI Taxonomy" id="182803"/>
    <lineage>
        <taxon>Eukaryota</taxon>
        <taxon>Metazoa</taxon>
        <taxon>Ecdysozoa</taxon>
        <taxon>Arthropoda</taxon>
        <taxon>Chelicerata</taxon>
        <taxon>Arachnida</taxon>
        <taxon>Araneae</taxon>
        <taxon>Araneomorphae</taxon>
        <taxon>Entelegynae</taxon>
        <taxon>Araneoidea</taxon>
        <taxon>Araneidae</taxon>
        <taxon>Araneus</taxon>
    </lineage>
</organism>
<dbReference type="Proteomes" id="UP000499080">
    <property type="component" value="Unassembled WGS sequence"/>
</dbReference>
<feature type="region of interest" description="Disordered" evidence="1">
    <location>
        <begin position="30"/>
        <end position="57"/>
    </location>
</feature>
<proteinExistence type="predicted"/>
<dbReference type="AlphaFoldDB" id="A0A4Y2KUS4"/>
<reference evidence="2 3" key="1">
    <citation type="journal article" date="2019" name="Sci. Rep.">
        <title>Orb-weaving spider Araneus ventricosus genome elucidates the spidroin gene catalogue.</title>
        <authorList>
            <person name="Kono N."/>
            <person name="Nakamura H."/>
            <person name="Ohtoshi R."/>
            <person name="Moran D.A.P."/>
            <person name="Shinohara A."/>
            <person name="Yoshida Y."/>
            <person name="Fujiwara M."/>
            <person name="Mori M."/>
            <person name="Tomita M."/>
            <person name="Arakawa K."/>
        </authorList>
    </citation>
    <scope>NUCLEOTIDE SEQUENCE [LARGE SCALE GENOMIC DNA]</scope>
</reference>
<evidence type="ECO:0000313" key="3">
    <source>
        <dbReference type="Proteomes" id="UP000499080"/>
    </source>
</evidence>
<dbReference type="OrthoDB" id="7477068at2759"/>
<dbReference type="EMBL" id="BGPR01004943">
    <property type="protein sequence ID" value="GBN05116.1"/>
    <property type="molecule type" value="Genomic_DNA"/>
</dbReference>
<evidence type="ECO:0000256" key="1">
    <source>
        <dbReference type="SAM" id="MobiDB-lite"/>
    </source>
</evidence>